<reference evidence="2" key="1">
    <citation type="submission" date="2023-10" db="EMBL/GenBank/DDBJ databases">
        <authorList>
            <person name="Chen Y."/>
            <person name="Shah S."/>
            <person name="Dougan E. K."/>
            <person name="Thang M."/>
            <person name="Chan C."/>
        </authorList>
    </citation>
    <scope>NUCLEOTIDE SEQUENCE [LARGE SCALE GENOMIC DNA]</scope>
</reference>
<dbReference type="EMBL" id="CAUYUJ010002180">
    <property type="protein sequence ID" value="CAK0799584.1"/>
    <property type="molecule type" value="Genomic_DNA"/>
</dbReference>
<evidence type="ECO:0000313" key="3">
    <source>
        <dbReference type="Proteomes" id="UP001189429"/>
    </source>
</evidence>
<evidence type="ECO:0000256" key="1">
    <source>
        <dbReference type="SAM" id="MobiDB-lite"/>
    </source>
</evidence>
<protein>
    <submittedName>
        <fullName evidence="2">Uncharacterized protein</fullName>
    </submittedName>
</protein>
<keyword evidence="3" id="KW-1185">Reference proteome</keyword>
<feature type="region of interest" description="Disordered" evidence="1">
    <location>
        <begin position="433"/>
        <end position="453"/>
    </location>
</feature>
<dbReference type="Proteomes" id="UP001189429">
    <property type="component" value="Unassembled WGS sequence"/>
</dbReference>
<accession>A0ABN9Q4Z8</accession>
<feature type="compositionally biased region" description="Polar residues" evidence="1">
    <location>
        <begin position="433"/>
        <end position="444"/>
    </location>
</feature>
<evidence type="ECO:0000313" key="2">
    <source>
        <dbReference type="EMBL" id="CAK0799584.1"/>
    </source>
</evidence>
<sequence length="899" mass="98207">MRVSGMMPEPGGKVKALYIKHTQAVGVPAWNSDFGDLGSHLMWCIFSSDQGGDEKSAANLIAEDVAGQKNAWNTRVFCLDHIDALITGVNVQRYDVYWSLLATITNTIRSTGNGLRFKHAWRDFGPGSGMQALVRRLPPRLLKGRWSSIFACEEWFHEARLWRELPVVVKKALVEFDTHRKGKFQKATIAGLQSMKFWSSYVVSHASRWGAEHFSRWLRKKQEGGSQSGMLVELIGFKGKQIYEGIARLLDEESFVEAAGAGGAGLATGQVWLTPLEEVLSAPNLNDDGAGSLEELFCEAVSSALDQHAEFYRRVVQPCCQQYPFRLFYMVVSPADARCERRGRIAHELLTDAGIVDDTTMKFRAAFEAEMKQATADGTLCSRCWTLLADAASILKMSVRDVEGCNSILKWTGKVAPSIKLKLMSSRLTLKKTSGITGGDQSSRTARRDAKERRDQLIEDMAEGHATTMAFCKSLEDRLKGAANGSVDADSYDAIPLALAAFHSNAVEALAVEDGPVGGQSDDDALATMDMDSDAEFVAADCGGHRDDPRGGAAAGAGGSNSDRGGEDDWGDDDGLELQLHGGEMMDHAPDPRFPQNILDRCAAILLSMRKSFESTVGASFGPSSAYAVIVKHKFGEEGEDVEEWFLVSSKVGRATFWIAPLCQNFDAVNPGGLGVVRLQRPIAHRKFHWVVGHLIQQAGPRGLEVHLSFQAAQLKWDNTFQASVVDGFPLQCAKARKRLKKVDEEAVTKYLVSLDPGEREDLEAGCGGHDTSIEEVVEAAKVRMEMGGDEAEGDAVYDRPRPPRPRAAASCDDYDGDRDELLRVNRAKASARDSYNGLKSLLESLMSGGHVVPEPTNKCVSLFSVASVVAGAHATSLGWWYWEDVDLGEGRWNPGSSE</sequence>
<proteinExistence type="predicted"/>
<feature type="region of interest" description="Disordered" evidence="1">
    <location>
        <begin position="541"/>
        <end position="575"/>
    </location>
</feature>
<feature type="compositionally biased region" description="Acidic residues" evidence="1">
    <location>
        <begin position="566"/>
        <end position="575"/>
    </location>
</feature>
<feature type="region of interest" description="Disordered" evidence="1">
    <location>
        <begin position="789"/>
        <end position="813"/>
    </location>
</feature>
<gene>
    <name evidence="2" type="ORF">PCOR1329_LOCUS7981</name>
</gene>
<comment type="caution">
    <text evidence="2">The sequence shown here is derived from an EMBL/GenBank/DDBJ whole genome shotgun (WGS) entry which is preliminary data.</text>
</comment>
<organism evidence="2 3">
    <name type="scientific">Prorocentrum cordatum</name>
    <dbReference type="NCBI Taxonomy" id="2364126"/>
    <lineage>
        <taxon>Eukaryota</taxon>
        <taxon>Sar</taxon>
        <taxon>Alveolata</taxon>
        <taxon>Dinophyceae</taxon>
        <taxon>Prorocentrales</taxon>
        <taxon>Prorocentraceae</taxon>
        <taxon>Prorocentrum</taxon>
    </lineage>
</organism>
<name>A0ABN9Q4Z8_9DINO</name>